<organism evidence="3 4">
    <name type="scientific">Tetraparma gracilis</name>
    <dbReference type="NCBI Taxonomy" id="2962635"/>
    <lineage>
        <taxon>Eukaryota</taxon>
        <taxon>Sar</taxon>
        <taxon>Stramenopiles</taxon>
        <taxon>Ochrophyta</taxon>
        <taxon>Bolidophyceae</taxon>
        <taxon>Parmales</taxon>
        <taxon>Triparmaceae</taxon>
        <taxon>Tetraparma</taxon>
    </lineage>
</organism>
<sequence>MDPEEEALAREQVRLSQEASKEIMRSHLSTYLARNPDGTFVTWIAELHPENVSLDPRLEQEDSEWLLMWKANQEARCARNRAVSLLLTIALVIYLELWQALLIAISRGSLSLSARCRELPKTSSRYLPLYLPSLLFGSIGGGFYAAATLLGAATQLAVFLCAFVAFLVCAPLALSAEAGSSAFRTVKGSANTTIKEVRRRVAFLRADGVGEPEGGEQDRNQQQSATGQNSV</sequence>
<dbReference type="Proteomes" id="UP001165060">
    <property type="component" value="Unassembled WGS sequence"/>
</dbReference>
<gene>
    <name evidence="3" type="ORF">TeGR_g9115</name>
</gene>
<comment type="caution">
    <text evidence="3">The sequence shown here is derived from an EMBL/GenBank/DDBJ whole genome shotgun (WGS) entry which is preliminary data.</text>
</comment>
<evidence type="ECO:0000256" key="1">
    <source>
        <dbReference type="SAM" id="MobiDB-lite"/>
    </source>
</evidence>
<evidence type="ECO:0000256" key="2">
    <source>
        <dbReference type="SAM" id="Phobius"/>
    </source>
</evidence>
<name>A0ABQ6MFH8_9STRA</name>
<feature type="compositionally biased region" description="Polar residues" evidence="1">
    <location>
        <begin position="220"/>
        <end position="231"/>
    </location>
</feature>
<feature type="transmembrane region" description="Helical" evidence="2">
    <location>
        <begin position="152"/>
        <end position="174"/>
    </location>
</feature>
<evidence type="ECO:0000313" key="3">
    <source>
        <dbReference type="EMBL" id="GMI24868.1"/>
    </source>
</evidence>
<protein>
    <submittedName>
        <fullName evidence="3">Uncharacterized protein</fullName>
    </submittedName>
</protein>
<evidence type="ECO:0000313" key="4">
    <source>
        <dbReference type="Proteomes" id="UP001165060"/>
    </source>
</evidence>
<feature type="transmembrane region" description="Helical" evidence="2">
    <location>
        <begin position="126"/>
        <end position="146"/>
    </location>
</feature>
<proteinExistence type="predicted"/>
<keyword evidence="4" id="KW-1185">Reference proteome</keyword>
<feature type="transmembrane region" description="Helical" evidence="2">
    <location>
        <begin position="82"/>
        <end position="105"/>
    </location>
</feature>
<accession>A0ABQ6MFH8</accession>
<keyword evidence="2" id="KW-1133">Transmembrane helix</keyword>
<keyword evidence="2" id="KW-0472">Membrane</keyword>
<dbReference type="EMBL" id="BRYB01004051">
    <property type="protein sequence ID" value="GMI24868.1"/>
    <property type="molecule type" value="Genomic_DNA"/>
</dbReference>
<keyword evidence="2" id="KW-0812">Transmembrane</keyword>
<feature type="region of interest" description="Disordered" evidence="1">
    <location>
        <begin position="206"/>
        <end position="231"/>
    </location>
</feature>
<reference evidence="3 4" key="1">
    <citation type="journal article" date="2023" name="Commun. Biol.">
        <title>Genome analysis of Parmales, the sister group of diatoms, reveals the evolutionary specialization of diatoms from phago-mixotrophs to photoautotrophs.</title>
        <authorList>
            <person name="Ban H."/>
            <person name="Sato S."/>
            <person name="Yoshikawa S."/>
            <person name="Yamada K."/>
            <person name="Nakamura Y."/>
            <person name="Ichinomiya M."/>
            <person name="Sato N."/>
            <person name="Blanc-Mathieu R."/>
            <person name="Endo H."/>
            <person name="Kuwata A."/>
            <person name="Ogata H."/>
        </authorList>
    </citation>
    <scope>NUCLEOTIDE SEQUENCE [LARGE SCALE GENOMIC DNA]</scope>
</reference>